<dbReference type="CDD" id="cd14858">
    <property type="entry name" value="TrmE_N"/>
    <property type="match status" value="1"/>
</dbReference>
<dbReference type="AlphaFoldDB" id="A0A840CHJ4"/>
<dbReference type="GO" id="GO:0030488">
    <property type="term" value="P:tRNA methylation"/>
    <property type="evidence" value="ECO:0007669"/>
    <property type="project" value="TreeGrafter"/>
</dbReference>
<dbReference type="GO" id="GO:0002098">
    <property type="term" value="P:tRNA wobble uridine modification"/>
    <property type="evidence" value="ECO:0007669"/>
    <property type="project" value="TreeGrafter"/>
</dbReference>
<evidence type="ECO:0000256" key="6">
    <source>
        <dbReference type="ARBA" id="ARBA00023134"/>
    </source>
</evidence>
<evidence type="ECO:0000256" key="4">
    <source>
        <dbReference type="ARBA" id="ARBA00022801"/>
    </source>
</evidence>
<dbReference type="InterPro" id="IPR027368">
    <property type="entry name" value="MnmE_dom2"/>
</dbReference>
<sequence length="429" mass="45461">MDTIYALATARGKAGVAVIRLSGPDARTAVMALGARLPEPRVAAVRKLHGADGTLLDEALVLWFEAGASFTGEEVAELHTHGSPATVSAVLHALSEIEGLRLAEPGEFTRRALENERLDLTQVEGLSDLIEAETEAQRRQALRVLSGAIGVRAEAWRADLIRAAALLEATIDFADEEVPVDVSPEVLELLDRVEADLTREAEGVSAAERIRDGFEVAIVGPPNAGKSTLLNALAGREAAITSEYAGTTRDVIEVRMDLGGLPVTVLDTAGLRETDDVVEGIGIDRARQRALAADLRVFLLDSNGSTLGLAPEAEDIVLQGKADLHRTDAPAVSGKTGAGVAELIAAITSRLETRAARAATATRERHRLAILGALSSIARARNQVWRGEDSAELAAEEIRGAIRALDSLVGRVDVEHILDEIFSSFCVGK</sequence>
<dbReference type="PANTHER" id="PTHR42714">
    <property type="entry name" value="TRNA MODIFICATION GTPASE GTPBP3"/>
    <property type="match status" value="1"/>
</dbReference>
<dbReference type="InterPro" id="IPR027266">
    <property type="entry name" value="TrmE/GcvT-like"/>
</dbReference>
<accession>A0A840CHJ4</accession>
<reference evidence="9" key="1">
    <citation type="submission" date="2020-08" db="EMBL/GenBank/DDBJ databases">
        <title>Genomic Encyclopedia of Type Strains, Phase IV (KMG-IV): sequencing the most valuable type-strain genomes for metagenomic binning, comparative biology and taxonomic classification.</title>
        <authorList>
            <person name="Goeker M."/>
        </authorList>
    </citation>
    <scope>NUCLEOTIDE SEQUENCE [LARGE SCALE GENOMIC DNA]</scope>
    <source>
        <strain evidence="9">DSM 105040</strain>
    </source>
</reference>
<dbReference type="InterPro" id="IPR018948">
    <property type="entry name" value="GTP-bd_TrmE_N"/>
</dbReference>
<dbReference type="GO" id="GO:0003924">
    <property type="term" value="F:GTPase activity"/>
    <property type="evidence" value="ECO:0007669"/>
    <property type="project" value="UniProtKB-UniRule"/>
</dbReference>
<keyword evidence="2 7" id="KW-0819">tRNA processing</keyword>
<dbReference type="Gene3D" id="3.40.50.300">
    <property type="entry name" value="P-loop containing nucleotide triphosphate hydrolases"/>
    <property type="match status" value="1"/>
</dbReference>
<feature type="binding site" evidence="7">
    <location>
        <position position="227"/>
    </location>
    <ligand>
        <name>Mg(2+)</name>
        <dbReference type="ChEBI" id="CHEBI:18420"/>
    </ligand>
</feature>
<protein>
    <recommendedName>
        <fullName evidence="7">tRNA modification GTPase MnmE</fullName>
        <ecNumber evidence="7">3.6.-.-</ecNumber>
    </recommendedName>
</protein>
<feature type="binding site" evidence="7">
    <location>
        <position position="117"/>
    </location>
    <ligand>
        <name>(6S)-5-formyl-5,6,7,8-tetrahydrofolate</name>
        <dbReference type="ChEBI" id="CHEBI:57457"/>
    </ligand>
</feature>
<keyword evidence="7" id="KW-0963">Cytoplasm</keyword>
<name>A0A840CHJ4_9RHOB</name>
<dbReference type="RefSeq" id="WP_054537547.1">
    <property type="nucleotide sequence ID" value="NZ_JACIEQ010000001.1"/>
</dbReference>
<evidence type="ECO:0000256" key="7">
    <source>
        <dbReference type="HAMAP-Rule" id="MF_00379"/>
    </source>
</evidence>
<evidence type="ECO:0000256" key="1">
    <source>
        <dbReference type="ARBA" id="ARBA00011043"/>
    </source>
</evidence>
<feature type="binding site" evidence="7">
    <location>
        <position position="77"/>
    </location>
    <ligand>
        <name>(6S)-5-formyl-5,6,7,8-tetrahydrofolate</name>
        <dbReference type="ChEBI" id="CHEBI:57457"/>
    </ligand>
</feature>
<keyword evidence="3 7" id="KW-0547">Nucleotide-binding</keyword>
<comment type="cofactor">
    <cofactor evidence="7">
        <name>K(+)</name>
        <dbReference type="ChEBI" id="CHEBI:29103"/>
    </cofactor>
    <text evidence="7">Binds 1 potassium ion per subunit.</text>
</comment>
<dbReference type="Pfam" id="PF10396">
    <property type="entry name" value="TrmE_N"/>
    <property type="match status" value="1"/>
</dbReference>
<keyword evidence="5 7" id="KW-0630">Potassium</keyword>
<comment type="subcellular location">
    <subcellularLocation>
        <location evidence="7">Cytoplasm</location>
    </subcellularLocation>
</comment>
<dbReference type="NCBIfam" id="TIGR00231">
    <property type="entry name" value="small_GTP"/>
    <property type="match status" value="1"/>
</dbReference>
<dbReference type="HAMAP" id="MF_00379">
    <property type="entry name" value="GTPase_MnmE"/>
    <property type="match status" value="1"/>
</dbReference>
<dbReference type="PRINTS" id="PR00326">
    <property type="entry name" value="GTP1OBG"/>
</dbReference>
<comment type="caution">
    <text evidence="7">Lacks conserved residue(s) required for the propagation of feature annotation.</text>
</comment>
<dbReference type="PANTHER" id="PTHR42714:SF2">
    <property type="entry name" value="TRNA MODIFICATION GTPASE GTPBP3, MITOCHONDRIAL"/>
    <property type="match status" value="1"/>
</dbReference>
<dbReference type="InterPro" id="IPR005225">
    <property type="entry name" value="Small_GTP-bd"/>
</dbReference>
<feature type="binding site" evidence="7">
    <location>
        <begin position="223"/>
        <end position="228"/>
    </location>
    <ligand>
        <name>GTP</name>
        <dbReference type="ChEBI" id="CHEBI:37565"/>
    </ligand>
</feature>
<comment type="function">
    <text evidence="7">Exhibits a very high intrinsic GTPase hydrolysis rate. Involved in the addition of a carboxymethylaminomethyl (cmnm) group at the wobble position (U34) of certain tRNAs, forming tRNA-cmnm(5)s(2)U34.</text>
</comment>
<dbReference type="GO" id="GO:0005525">
    <property type="term" value="F:GTP binding"/>
    <property type="evidence" value="ECO:0007669"/>
    <property type="project" value="UniProtKB-UniRule"/>
</dbReference>
<comment type="caution">
    <text evidence="9">The sequence shown here is derived from an EMBL/GenBank/DDBJ whole genome shotgun (WGS) entry which is preliminary data.</text>
</comment>
<evidence type="ECO:0000256" key="2">
    <source>
        <dbReference type="ARBA" id="ARBA00022694"/>
    </source>
</evidence>
<evidence type="ECO:0000313" key="10">
    <source>
        <dbReference type="Proteomes" id="UP000585681"/>
    </source>
</evidence>
<dbReference type="Pfam" id="PF12631">
    <property type="entry name" value="MnmE_helical"/>
    <property type="match status" value="1"/>
</dbReference>
<evidence type="ECO:0000256" key="5">
    <source>
        <dbReference type="ARBA" id="ARBA00022958"/>
    </source>
</evidence>
<dbReference type="PROSITE" id="PS51709">
    <property type="entry name" value="G_TRME"/>
    <property type="match status" value="1"/>
</dbReference>
<dbReference type="InterPro" id="IPR027417">
    <property type="entry name" value="P-loop_NTPase"/>
</dbReference>
<dbReference type="EMBL" id="JACIEQ010000001">
    <property type="protein sequence ID" value="MBB4021617.1"/>
    <property type="molecule type" value="Genomic_DNA"/>
</dbReference>
<keyword evidence="4 7" id="KW-0378">Hydrolase</keyword>
<feature type="binding site" evidence="7">
    <location>
        <begin position="267"/>
        <end position="270"/>
    </location>
    <ligand>
        <name>GTP</name>
        <dbReference type="ChEBI" id="CHEBI:37565"/>
    </ligand>
</feature>
<dbReference type="FunFam" id="3.30.1360.120:FF:000007">
    <property type="entry name" value="tRNA modification GTPase GTPBP3, mitochondrial"/>
    <property type="match status" value="1"/>
</dbReference>
<gene>
    <name evidence="7" type="primary">mnmE</name>
    <name evidence="7" type="synonym">trmE</name>
    <name evidence="9" type="ORF">GGR17_001408</name>
</gene>
<feature type="binding site" evidence="7">
    <location>
        <position position="429"/>
    </location>
    <ligand>
        <name>(6S)-5-formyl-5,6,7,8-tetrahydrofolate</name>
        <dbReference type="ChEBI" id="CHEBI:57457"/>
    </ligand>
</feature>
<evidence type="ECO:0000313" key="9">
    <source>
        <dbReference type="EMBL" id="MBB4021617.1"/>
    </source>
</evidence>
<keyword evidence="7" id="KW-0460">Magnesium</keyword>
<proteinExistence type="inferred from homology"/>
<dbReference type="Gene3D" id="1.20.120.430">
    <property type="entry name" value="tRNA modification GTPase MnmE domain 2"/>
    <property type="match status" value="1"/>
</dbReference>
<keyword evidence="10" id="KW-1185">Reference proteome</keyword>
<feature type="binding site" evidence="7">
    <location>
        <position position="248"/>
    </location>
    <ligand>
        <name>Mg(2+)</name>
        <dbReference type="ChEBI" id="CHEBI:18420"/>
    </ligand>
</feature>
<dbReference type="GO" id="GO:0046872">
    <property type="term" value="F:metal ion binding"/>
    <property type="evidence" value="ECO:0007669"/>
    <property type="project" value="UniProtKB-KW"/>
</dbReference>
<dbReference type="InterPro" id="IPR031168">
    <property type="entry name" value="G_TrmE"/>
</dbReference>
<keyword evidence="7" id="KW-0479">Metal-binding</keyword>
<dbReference type="NCBIfam" id="NF003661">
    <property type="entry name" value="PRK05291.1-3"/>
    <property type="match status" value="1"/>
</dbReference>
<dbReference type="Proteomes" id="UP000585681">
    <property type="component" value="Unassembled WGS sequence"/>
</dbReference>
<feature type="binding site" evidence="7">
    <location>
        <position position="20"/>
    </location>
    <ligand>
        <name>(6S)-5-formyl-5,6,7,8-tetrahydrofolate</name>
        <dbReference type="ChEBI" id="CHEBI:57457"/>
    </ligand>
</feature>
<dbReference type="SUPFAM" id="SSF103025">
    <property type="entry name" value="Folate-binding domain"/>
    <property type="match status" value="1"/>
</dbReference>
<evidence type="ECO:0000256" key="3">
    <source>
        <dbReference type="ARBA" id="ARBA00022741"/>
    </source>
</evidence>
<dbReference type="EC" id="3.6.-.-" evidence="7"/>
<dbReference type="SUPFAM" id="SSF52540">
    <property type="entry name" value="P-loop containing nucleoside triphosphate hydrolases"/>
    <property type="match status" value="1"/>
</dbReference>
<dbReference type="GO" id="GO:0005737">
    <property type="term" value="C:cytoplasm"/>
    <property type="evidence" value="ECO:0007669"/>
    <property type="project" value="UniProtKB-SubCell"/>
</dbReference>
<feature type="domain" description="TrmE-type G" evidence="8">
    <location>
        <begin position="213"/>
        <end position="352"/>
    </location>
</feature>
<dbReference type="InterPro" id="IPR025867">
    <property type="entry name" value="MnmE_helical"/>
</dbReference>
<comment type="subunit">
    <text evidence="7">Homodimer. Heterotetramer of two MnmE and two MnmG subunits.</text>
</comment>
<dbReference type="InterPro" id="IPR004520">
    <property type="entry name" value="GTPase_MnmE"/>
</dbReference>
<feature type="binding site" evidence="7">
    <location>
        <begin position="242"/>
        <end position="248"/>
    </location>
    <ligand>
        <name>GTP</name>
        <dbReference type="ChEBI" id="CHEBI:37565"/>
    </ligand>
</feature>
<dbReference type="Gene3D" id="3.30.1360.120">
    <property type="entry name" value="Probable tRNA modification gtpase trme, domain 1"/>
    <property type="match status" value="1"/>
</dbReference>
<keyword evidence="6 7" id="KW-0342">GTP-binding</keyword>
<dbReference type="SUPFAM" id="SSF116878">
    <property type="entry name" value="TrmE connector domain"/>
    <property type="match status" value="1"/>
</dbReference>
<organism evidence="9 10">
    <name type="scientific">Actibacterium naphthalenivorans</name>
    <dbReference type="NCBI Taxonomy" id="1614693"/>
    <lineage>
        <taxon>Bacteria</taxon>
        <taxon>Pseudomonadati</taxon>
        <taxon>Pseudomonadota</taxon>
        <taxon>Alphaproteobacteria</taxon>
        <taxon>Rhodobacterales</taxon>
        <taxon>Roseobacteraceae</taxon>
        <taxon>Actibacterium</taxon>
    </lineage>
</organism>
<dbReference type="InterPro" id="IPR006073">
    <property type="entry name" value="GTP-bd"/>
</dbReference>
<evidence type="ECO:0000259" key="8">
    <source>
        <dbReference type="PROSITE" id="PS51709"/>
    </source>
</evidence>
<dbReference type="Pfam" id="PF01926">
    <property type="entry name" value="MMR_HSR1"/>
    <property type="match status" value="1"/>
</dbReference>
<comment type="similarity">
    <text evidence="1 7">Belongs to the TRAFAC class TrmE-Era-EngA-EngB-Septin-like GTPase superfamily. TrmE GTPase family.</text>
</comment>
<dbReference type="CDD" id="cd04164">
    <property type="entry name" value="trmE"/>
    <property type="match status" value="1"/>
</dbReference>